<keyword evidence="5 11" id="KW-0444">Lipid biosynthesis</keyword>
<keyword evidence="10 11" id="KW-0012">Acyltransferase</keyword>
<dbReference type="InterPro" id="IPR000794">
    <property type="entry name" value="Beta-ketoacyl_synthase"/>
</dbReference>
<evidence type="ECO:0000256" key="1">
    <source>
        <dbReference type="ARBA" id="ARBA00005194"/>
    </source>
</evidence>
<feature type="domain" description="Ketosynthase family 3 (KS3)" evidence="14">
    <location>
        <begin position="5"/>
        <end position="429"/>
    </location>
</feature>
<feature type="active site" description="For beta-ketoacyl synthase activity" evidence="12">
    <location>
        <position position="182"/>
    </location>
</feature>
<dbReference type="SMART" id="SM00825">
    <property type="entry name" value="PKS_KS"/>
    <property type="match status" value="1"/>
</dbReference>
<comment type="pathway">
    <text evidence="1 11">Lipid metabolism; fatty acid biosynthesis.</text>
</comment>
<dbReference type="Pfam" id="PF00109">
    <property type="entry name" value="ketoacyl-synt"/>
    <property type="match status" value="1"/>
</dbReference>
<dbReference type="EC" id="2.3.1.179" evidence="3 11"/>
<dbReference type="FunFam" id="3.40.47.10:FF:000029">
    <property type="entry name" value="3-oxoacyl-[acyl-carrier-protein] synthase 1"/>
    <property type="match status" value="1"/>
</dbReference>
<reference evidence="15 16" key="1">
    <citation type="submission" date="2019-02" db="EMBL/GenBank/DDBJ databases">
        <title>Deep-cultivation of Planctomycetes and their phenomic and genomic characterization uncovers novel biology.</title>
        <authorList>
            <person name="Wiegand S."/>
            <person name="Jogler M."/>
            <person name="Boedeker C."/>
            <person name="Pinto D."/>
            <person name="Vollmers J."/>
            <person name="Rivas-Marin E."/>
            <person name="Kohn T."/>
            <person name="Peeters S.H."/>
            <person name="Heuer A."/>
            <person name="Rast P."/>
            <person name="Oberbeckmann S."/>
            <person name="Bunk B."/>
            <person name="Jeske O."/>
            <person name="Meyerdierks A."/>
            <person name="Storesund J.E."/>
            <person name="Kallscheuer N."/>
            <person name="Luecker S."/>
            <person name="Lage O.M."/>
            <person name="Pohl T."/>
            <person name="Merkel B.J."/>
            <person name="Hornburger P."/>
            <person name="Mueller R.-W."/>
            <person name="Bruemmer F."/>
            <person name="Labrenz M."/>
            <person name="Spormann A.M."/>
            <person name="Op den Camp H."/>
            <person name="Overmann J."/>
            <person name="Amann R."/>
            <person name="Jetten M.S.M."/>
            <person name="Mascher T."/>
            <person name="Medema M.H."/>
            <person name="Devos D.P."/>
            <person name="Kaster A.-K."/>
            <person name="Ovreas L."/>
            <person name="Rohde M."/>
            <person name="Galperin M.Y."/>
            <person name="Jogler C."/>
        </authorList>
    </citation>
    <scope>NUCLEOTIDE SEQUENCE [LARGE SCALE GENOMIC DNA]</scope>
    <source>
        <strain evidence="15 16">ElP</strain>
    </source>
</reference>
<comment type="catalytic activity">
    <reaction evidence="11">
        <text>(9Z)-hexadecenoyl-[ACP] + malonyl-[ACP] + H(+) = 3-oxo-(11Z)-octadecenoyl-[ACP] + holo-[ACP] + CO2</text>
        <dbReference type="Rhea" id="RHEA:55040"/>
        <dbReference type="Rhea" id="RHEA-COMP:9623"/>
        <dbReference type="Rhea" id="RHEA-COMP:9685"/>
        <dbReference type="Rhea" id="RHEA-COMP:10800"/>
        <dbReference type="Rhea" id="RHEA-COMP:14074"/>
        <dbReference type="ChEBI" id="CHEBI:15378"/>
        <dbReference type="ChEBI" id="CHEBI:16526"/>
        <dbReference type="ChEBI" id="CHEBI:64479"/>
        <dbReference type="ChEBI" id="CHEBI:78449"/>
        <dbReference type="ChEBI" id="CHEBI:83989"/>
        <dbReference type="ChEBI" id="CHEBI:138538"/>
        <dbReference type="EC" id="2.3.1.179"/>
    </reaction>
</comment>
<dbReference type="PROSITE" id="PS52004">
    <property type="entry name" value="KS3_2"/>
    <property type="match status" value="1"/>
</dbReference>
<evidence type="ECO:0000256" key="2">
    <source>
        <dbReference type="ARBA" id="ARBA00008467"/>
    </source>
</evidence>
<organism evidence="15 16">
    <name type="scientific">Tautonia plasticadhaerens</name>
    <dbReference type="NCBI Taxonomy" id="2527974"/>
    <lineage>
        <taxon>Bacteria</taxon>
        <taxon>Pseudomonadati</taxon>
        <taxon>Planctomycetota</taxon>
        <taxon>Planctomycetia</taxon>
        <taxon>Isosphaerales</taxon>
        <taxon>Isosphaeraceae</taxon>
        <taxon>Tautonia</taxon>
    </lineage>
</organism>
<dbReference type="InterPro" id="IPR014031">
    <property type="entry name" value="Ketoacyl_synth_C"/>
</dbReference>
<dbReference type="PANTHER" id="PTHR11712">
    <property type="entry name" value="POLYKETIDE SYNTHASE-RELATED"/>
    <property type="match status" value="1"/>
</dbReference>
<dbReference type="PIRSF" id="PIRSF000447">
    <property type="entry name" value="KAS_II"/>
    <property type="match status" value="1"/>
</dbReference>
<proteinExistence type="inferred from homology"/>
<comment type="function">
    <text evidence="11">Involved in the type II fatty acid elongation cycle. Catalyzes the elongation of a wide range of acyl-ACP by the addition of two carbons from malonyl-ACP to an acyl acceptor. Can efficiently catalyze the conversion of palmitoleoyl-ACP (cis-hexadec-9-enoyl-ACP) to cis-vaccenoyl-ACP (cis-octadec-11-enoyl-ACP), an essential step in the thermal regulation of fatty acid composition.</text>
</comment>
<protein>
    <recommendedName>
        <fullName evidence="4 11">3-oxoacyl-[acyl-carrier-protein] synthase 2</fullName>
        <ecNumber evidence="3 11">2.3.1.179</ecNumber>
    </recommendedName>
</protein>
<keyword evidence="7" id="KW-0276">Fatty acid metabolism</keyword>
<evidence type="ECO:0000256" key="3">
    <source>
        <dbReference type="ARBA" id="ARBA00012356"/>
    </source>
</evidence>
<sequence length="432" mass="45103">MVGESRRVVVTGMGMVTPVGLDVATSWESLREGRGGVGPVTRFDAGGFATRIAAELKGFDLSKDLGGEASRWEGHGLTTKIALAVASQAVRDSGVFEGPGVDPSRLGVYLGSGEGQTDFPRFVDLIRRSLDRGRVDTRRFTSEGPSRLDPILESEQDPGTPAGHVAAAFGAAGPNFSCLTACSAGAQAIGEAAELIRDGSADVMLAGGVHSMIHPFGMTGFVLLTAMSTRNDDPARASRPFDRDRDGFILGEGGGMLVLESLEHARARGAIIRGEVAGQASTADAFRLTDPHDEGRGAVSSMRLALRDAGLDPGDVDYVNAHGTSTRANDSIETRALKRALGDHAGRVPVSSTKSMTGHLIAAGGAVEAIACLLAIRDGVVPPTVNLDLPDEDCDLDYVPHAARDHVVDVAMSNSFGFGGQNTTLILRRFTG</sequence>
<keyword evidence="8" id="KW-0443">Lipid metabolism</keyword>
<dbReference type="OrthoDB" id="292158at2"/>
<evidence type="ECO:0000259" key="14">
    <source>
        <dbReference type="PROSITE" id="PS52004"/>
    </source>
</evidence>
<evidence type="ECO:0000256" key="11">
    <source>
        <dbReference type="PIRNR" id="PIRNR000447"/>
    </source>
</evidence>
<evidence type="ECO:0000256" key="6">
    <source>
        <dbReference type="ARBA" id="ARBA00022679"/>
    </source>
</evidence>
<dbReference type="EMBL" id="CP036426">
    <property type="protein sequence ID" value="QDV32888.1"/>
    <property type="molecule type" value="Genomic_DNA"/>
</dbReference>
<dbReference type="RefSeq" id="WP_145267306.1">
    <property type="nucleotide sequence ID" value="NZ_CP036426.1"/>
</dbReference>
<comment type="similarity">
    <text evidence="2 11 13">Belongs to the thiolase-like superfamily. Beta-ketoacyl-ACP synthases family.</text>
</comment>
<evidence type="ECO:0000313" key="15">
    <source>
        <dbReference type="EMBL" id="QDV32888.1"/>
    </source>
</evidence>
<accession>A0A518GWC4</accession>
<dbReference type="Proteomes" id="UP000317835">
    <property type="component" value="Chromosome"/>
</dbReference>
<evidence type="ECO:0000313" key="16">
    <source>
        <dbReference type="Proteomes" id="UP000317835"/>
    </source>
</evidence>
<evidence type="ECO:0000256" key="13">
    <source>
        <dbReference type="RuleBase" id="RU003694"/>
    </source>
</evidence>
<gene>
    <name evidence="15" type="primary">fabF_1</name>
    <name evidence="15" type="ORF">ElP_07280</name>
</gene>
<dbReference type="InterPro" id="IPR020841">
    <property type="entry name" value="PKS_Beta-ketoAc_synthase_dom"/>
</dbReference>
<dbReference type="InterPro" id="IPR014030">
    <property type="entry name" value="Ketoacyl_synth_N"/>
</dbReference>
<evidence type="ECO:0000256" key="8">
    <source>
        <dbReference type="ARBA" id="ARBA00023098"/>
    </source>
</evidence>
<dbReference type="CDD" id="cd00834">
    <property type="entry name" value="KAS_I_II"/>
    <property type="match status" value="1"/>
</dbReference>
<dbReference type="GO" id="GO:0004315">
    <property type="term" value="F:3-oxoacyl-[acyl-carrier-protein] synthase activity"/>
    <property type="evidence" value="ECO:0007669"/>
    <property type="project" value="UniProtKB-EC"/>
</dbReference>
<comment type="catalytic activity">
    <reaction evidence="11">
        <text>a fatty acyl-[ACP] + malonyl-[ACP] + H(+) = a 3-oxoacyl-[ACP] + holo-[ACP] + CO2</text>
        <dbReference type="Rhea" id="RHEA:22836"/>
        <dbReference type="Rhea" id="RHEA-COMP:9623"/>
        <dbReference type="Rhea" id="RHEA-COMP:9685"/>
        <dbReference type="Rhea" id="RHEA-COMP:9916"/>
        <dbReference type="Rhea" id="RHEA-COMP:14125"/>
        <dbReference type="ChEBI" id="CHEBI:15378"/>
        <dbReference type="ChEBI" id="CHEBI:16526"/>
        <dbReference type="ChEBI" id="CHEBI:64479"/>
        <dbReference type="ChEBI" id="CHEBI:78449"/>
        <dbReference type="ChEBI" id="CHEBI:78776"/>
        <dbReference type="ChEBI" id="CHEBI:138651"/>
    </reaction>
</comment>
<evidence type="ECO:0000256" key="7">
    <source>
        <dbReference type="ARBA" id="ARBA00022832"/>
    </source>
</evidence>
<dbReference type="NCBIfam" id="NF005589">
    <property type="entry name" value="PRK07314.1"/>
    <property type="match status" value="1"/>
</dbReference>
<dbReference type="GO" id="GO:0030497">
    <property type="term" value="P:fatty acid elongation"/>
    <property type="evidence" value="ECO:0007669"/>
    <property type="project" value="UniProtKB-ARBA"/>
</dbReference>
<dbReference type="Gene3D" id="3.40.47.10">
    <property type="match status" value="1"/>
</dbReference>
<dbReference type="SUPFAM" id="SSF53901">
    <property type="entry name" value="Thiolase-like"/>
    <property type="match status" value="2"/>
</dbReference>
<keyword evidence="9 11" id="KW-0275">Fatty acid biosynthesis</keyword>
<evidence type="ECO:0000256" key="9">
    <source>
        <dbReference type="ARBA" id="ARBA00023160"/>
    </source>
</evidence>
<dbReference type="GO" id="GO:0005829">
    <property type="term" value="C:cytosol"/>
    <property type="evidence" value="ECO:0007669"/>
    <property type="project" value="TreeGrafter"/>
</dbReference>
<dbReference type="UniPathway" id="UPA00094"/>
<name>A0A518GWC4_9BACT</name>
<dbReference type="InterPro" id="IPR016039">
    <property type="entry name" value="Thiolase-like"/>
</dbReference>
<evidence type="ECO:0000256" key="4">
    <source>
        <dbReference type="ARBA" id="ARBA00014657"/>
    </source>
</evidence>
<keyword evidence="16" id="KW-1185">Reference proteome</keyword>
<dbReference type="KEGG" id="tpla:ElP_07280"/>
<dbReference type="AlphaFoldDB" id="A0A518GWC4"/>
<evidence type="ECO:0000256" key="5">
    <source>
        <dbReference type="ARBA" id="ARBA00022516"/>
    </source>
</evidence>
<keyword evidence="6 11" id="KW-0808">Transferase</keyword>
<evidence type="ECO:0000256" key="10">
    <source>
        <dbReference type="ARBA" id="ARBA00023315"/>
    </source>
</evidence>
<dbReference type="Pfam" id="PF02801">
    <property type="entry name" value="Ketoacyl-synt_C"/>
    <property type="match status" value="1"/>
</dbReference>
<dbReference type="FunFam" id="3.40.47.10:FF:000018">
    <property type="entry name" value="3-oxoacyl-[acyl-carrier-protein] synthase 2"/>
    <property type="match status" value="1"/>
</dbReference>
<dbReference type="InterPro" id="IPR017568">
    <property type="entry name" value="3-oxoacyl-ACP_synth-2"/>
</dbReference>
<evidence type="ECO:0000256" key="12">
    <source>
        <dbReference type="PIRSR" id="PIRSR000447-1"/>
    </source>
</evidence>
<dbReference type="PANTHER" id="PTHR11712:SF336">
    <property type="entry name" value="3-OXOACYL-[ACYL-CARRIER-PROTEIN] SYNTHASE, MITOCHONDRIAL"/>
    <property type="match status" value="1"/>
</dbReference>